<dbReference type="AlphaFoldDB" id="A0A9W6IQF1"/>
<dbReference type="EMBL" id="BSFF01000001">
    <property type="protein sequence ID" value="GLK54603.1"/>
    <property type="molecule type" value="Genomic_DNA"/>
</dbReference>
<protein>
    <submittedName>
        <fullName evidence="4">Acetyl esterase/lipase</fullName>
    </submittedName>
    <submittedName>
        <fullName evidence="3">Acetylhydrolase</fullName>
    </submittedName>
</protein>
<dbReference type="InterPro" id="IPR050300">
    <property type="entry name" value="GDXG_lipolytic_enzyme"/>
</dbReference>
<reference evidence="3" key="1">
    <citation type="journal article" date="2014" name="Int. J. Syst. Evol. Microbiol.">
        <title>Complete genome sequence of Corynebacterium casei LMG S-19264T (=DSM 44701T), isolated from a smear-ripened cheese.</title>
        <authorList>
            <consortium name="US DOE Joint Genome Institute (JGI-PGF)"/>
            <person name="Walter F."/>
            <person name="Albersmeier A."/>
            <person name="Kalinowski J."/>
            <person name="Ruckert C."/>
        </authorList>
    </citation>
    <scope>NUCLEOTIDE SEQUENCE</scope>
    <source>
        <strain evidence="3">VKM B-1606</strain>
    </source>
</reference>
<evidence type="ECO:0000313" key="6">
    <source>
        <dbReference type="Proteomes" id="UP001143400"/>
    </source>
</evidence>
<evidence type="ECO:0000313" key="3">
    <source>
        <dbReference type="EMBL" id="GLK54603.1"/>
    </source>
</evidence>
<organism evidence="3 6">
    <name type="scientific">Methylopila capsulata</name>
    <dbReference type="NCBI Taxonomy" id="61654"/>
    <lineage>
        <taxon>Bacteria</taxon>
        <taxon>Pseudomonadati</taxon>
        <taxon>Pseudomonadota</taxon>
        <taxon>Alphaproteobacteria</taxon>
        <taxon>Hyphomicrobiales</taxon>
        <taxon>Methylopilaceae</taxon>
        <taxon>Methylopila</taxon>
    </lineage>
</organism>
<dbReference type="PANTHER" id="PTHR48081:SF8">
    <property type="entry name" value="ALPHA_BETA HYDROLASE FOLD-3 DOMAIN-CONTAINING PROTEIN-RELATED"/>
    <property type="match status" value="1"/>
</dbReference>
<evidence type="ECO:0000256" key="1">
    <source>
        <dbReference type="ARBA" id="ARBA00022801"/>
    </source>
</evidence>
<reference evidence="3" key="3">
    <citation type="submission" date="2023-01" db="EMBL/GenBank/DDBJ databases">
        <authorList>
            <person name="Sun Q."/>
            <person name="Evtushenko L."/>
        </authorList>
    </citation>
    <scope>NUCLEOTIDE SEQUENCE</scope>
    <source>
        <strain evidence="3">VKM B-1606</strain>
    </source>
</reference>
<keyword evidence="1" id="KW-0378">Hydrolase</keyword>
<evidence type="ECO:0000313" key="4">
    <source>
        <dbReference type="EMBL" id="MBM7851545.1"/>
    </source>
</evidence>
<sequence>MSIFESGQSLDGPSVGEQVARFLGSVRGDPVARADLDMSRVLEELRALAPEPIEDLTPEAARRQPTPSDAVKALIEKTGLKGAPDGVVASDVRYPGAEDDLPARIYRTFGDGTPRPIVLYFHGGGWVCADLDAYDATPRAIAARTGAVVVSAHYRLAPEHKFPAAHDDAIEAYRWVIEEAEALGGDPSRIAVMGESAGGNLAINVAIAARDQGLPLPTHQVLITPVAGVDMETPSYQINEHARPLNKAMMGWFIGHALADAGAQEDPRLDLVGRADLAGLPPTTLITAEIDPLRWEGQALAEKLRAAGVAVNAVDFEGVTHEFFGMSEVVRDARLAQEAVARDLVAAFAADERGARVGRAL</sequence>
<evidence type="ECO:0000313" key="5">
    <source>
        <dbReference type="Proteomes" id="UP000758856"/>
    </source>
</evidence>
<accession>A0A9W6IQF1</accession>
<dbReference type="Proteomes" id="UP000758856">
    <property type="component" value="Unassembled WGS sequence"/>
</dbReference>
<reference evidence="4 5" key="2">
    <citation type="submission" date="2021-01" db="EMBL/GenBank/DDBJ databases">
        <title>Genomic Encyclopedia of Type Strains, Phase IV (KMG-IV): sequencing the most valuable type-strain genomes for metagenomic binning, comparative biology and taxonomic classification.</title>
        <authorList>
            <person name="Goeker M."/>
        </authorList>
    </citation>
    <scope>NUCLEOTIDE SEQUENCE [LARGE SCALE GENOMIC DNA]</scope>
    <source>
        <strain evidence="4 5">DSM 6130</strain>
    </source>
</reference>
<dbReference type="Gene3D" id="3.40.50.1820">
    <property type="entry name" value="alpha/beta hydrolase"/>
    <property type="match status" value="1"/>
</dbReference>
<dbReference type="GO" id="GO:0016787">
    <property type="term" value="F:hydrolase activity"/>
    <property type="evidence" value="ECO:0007669"/>
    <property type="project" value="UniProtKB-KW"/>
</dbReference>
<dbReference type="Proteomes" id="UP001143400">
    <property type="component" value="Unassembled WGS sequence"/>
</dbReference>
<keyword evidence="5" id="KW-1185">Reference proteome</keyword>
<dbReference type="InterPro" id="IPR029058">
    <property type="entry name" value="AB_hydrolase_fold"/>
</dbReference>
<dbReference type="SUPFAM" id="SSF53474">
    <property type="entry name" value="alpha/beta-Hydrolases"/>
    <property type="match status" value="1"/>
</dbReference>
<dbReference type="RefSeq" id="WP_204949966.1">
    <property type="nucleotide sequence ID" value="NZ_BSFF01000001.1"/>
</dbReference>
<evidence type="ECO:0000259" key="2">
    <source>
        <dbReference type="Pfam" id="PF07859"/>
    </source>
</evidence>
<proteinExistence type="predicted"/>
<dbReference type="Pfam" id="PF07859">
    <property type="entry name" value="Abhydrolase_3"/>
    <property type="match status" value="1"/>
</dbReference>
<name>A0A9W6IQF1_9HYPH</name>
<dbReference type="InterPro" id="IPR013094">
    <property type="entry name" value="AB_hydrolase_3"/>
</dbReference>
<dbReference type="PANTHER" id="PTHR48081">
    <property type="entry name" value="AB HYDROLASE SUPERFAMILY PROTEIN C4A8.06C"/>
    <property type="match status" value="1"/>
</dbReference>
<gene>
    <name evidence="3" type="ORF">GCM10008170_06220</name>
    <name evidence="4" type="ORF">JOD31_001770</name>
</gene>
<dbReference type="EMBL" id="JAFBCY010000002">
    <property type="protein sequence ID" value="MBM7851545.1"/>
    <property type="molecule type" value="Genomic_DNA"/>
</dbReference>
<comment type="caution">
    <text evidence="3">The sequence shown here is derived from an EMBL/GenBank/DDBJ whole genome shotgun (WGS) entry which is preliminary data.</text>
</comment>
<feature type="domain" description="Alpha/beta hydrolase fold-3" evidence="2">
    <location>
        <begin position="118"/>
        <end position="324"/>
    </location>
</feature>